<evidence type="ECO:0000256" key="6">
    <source>
        <dbReference type="ARBA" id="ARBA00023004"/>
    </source>
</evidence>
<keyword evidence="7" id="KW-0406">Ion transport</keyword>
<reference evidence="16" key="1">
    <citation type="submission" date="2019-06" db="EMBL/GenBank/DDBJ databases">
        <title>The complete genome of Emcibacter congregatus ZYLT.</title>
        <authorList>
            <person name="Zhao Z."/>
        </authorList>
    </citation>
    <scope>NUCLEOTIDE SEQUENCE [LARGE SCALE GENOMIC DNA]</scope>
    <source>
        <strain evidence="16">MCCC 1A06723</strain>
    </source>
</reference>
<evidence type="ECO:0000259" key="13">
    <source>
        <dbReference type="Pfam" id="PF00593"/>
    </source>
</evidence>
<evidence type="ECO:0000256" key="9">
    <source>
        <dbReference type="ARBA" id="ARBA00023136"/>
    </source>
</evidence>
<dbReference type="Proteomes" id="UP000319148">
    <property type="component" value="Unassembled WGS sequence"/>
</dbReference>
<evidence type="ECO:0000256" key="1">
    <source>
        <dbReference type="ARBA" id="ARBA00004571"/>
    </source>
</evidence>
<evidence type="ECO:0000256" key="10">
    <source>
        <dbReference type="ARBA" id="ARBA00023237"/>
    </source>
</evidence>
<evidence type="ECO:0000256" key="3">
    <source>
        <dbReference type="ARBA" id="ARBA00022452"/>
    </source>
</evidence>
<dbReference type="SUPFAM" id="SSF56935">
    <property type="entry name" value="Porins"/>
    <property type="match status" value="1"/>
</dbReference>
<dbReference type="EMBL" id="VFIY01000019">
    <property type="protein sequence ID" value="TPD56854.1"/>
    <property type="molecule type" value="Genomic_DNA"/>
</dbReference>
<evidence type="ECO:0000259" key="14">
    <source>
        <dbReference type="Pfam" id="PF07715"/>
    </source>
</evidence>
<keyword evidence="5 11" id="KW-0812">Transmembrane</keyword>
<keyword evidence="3 11" id="KW-1134">Transmembrane beta strand</keyword>
<organism evidence="15 16">
    <name type="scientific">Emcibacter nanhaiensis</name>
    <dbReference type="NCBI Taxonomy" id="1505037"/>
    <lineage>
        <taxon>Bacteria</taxon>
        <taxon>Pseudomonadati</taxon>
        <taxon>Pseudomonadota</taxon>
        <taxon>Alphaproteobacteria</taxon>
        <taxon>Emcibacterales</taxon>
        <taxon>Emcibacteraceae</taxon>
        <taxon>Emcibacter</taxon>
    </lineage>
</organism>
<evidence type="ECO:0000256" key="5">
    <source>
        <dbReference type="ARBA" id="ARBA00022692"/>
    </source>
</evidence>
<keyword evidence="10 11" id="KW-0998">Cell outer membrane</keyword>
<dbReference type="AlphaFoldDB" id="A0A501PAA6"/>
<evidence type="ECO:0000313" key="15">
    <source>
        <dbReference type="EMBL" id="TPD56854.1"/>
    </source>
</evidence>
<keyword evidence="9 11" id="KW-0472">Membrane</keyword>
<evidence type="ECO:0000256" key="8">
    <source>
        <dbReference type="ARBA" id="ARBA00023077"/>
    </source>
</evidence>
<dbReference type="PANTHER" id="PTHR32552:SF81">
    <property type="entry name" value="TONB-DEPENDENT OUTER MEMBRANE RECEPTOR"/>
    <property type="match status" value="1"/>
</dbReference>
<dbReference type="PANTHER" id="PTHR32552">
    <property type="entry name" value="FERRICHROME IRON RECEPTOR-RELATED"/>
    <property type="match status" value="1"/>
</dbReference>
<proteinExistence type="inferred from homology"/>
<evidence type="ECO:0000256" key="7">
    <source>
        <dbReference type="ARBA" id="ARBA00023065"/>
    </source>
</evidence>
<name>A0A501PAA6_9PROT</name>
<protein>
    <recommendedName>
        <fullName evidence="17">TonB-dependent receptor</fullName>
    </recommendedName>
</protein>
<dbReference type="GO" id="GO:0009279">
    <property type="term" value="C:cell outer membrane"/>
    <property type="evidence" value="ECO:0007669"/>
    <property type="project" value="UniProtKB-SubCell"/>
</dbReference>
<gene>
    <name evidence="15" type="ORF">FIV46_17955</name>
</gene>
<dbReference type="InterPro" id="IPR036942">
    <property type="entry name" value="Beta-barrel_TonB_sf"/>
</dbReference>
<evidence type="ECO:0008006" key="17">
    <source>
        <dbReference type="Google" id="ProtNLM"/>
    </source>
</evidence>
<evidence type="ECO:0000256" key="11">
    <source>
        <dbReference type="PROSITE-ProRule" id="PRU01360"/>
    </source>
</evidence>
<dbReference type="GO" id="GO:0006826">
    <property type="term" value="P:iron ion transport"/>
    <property type="evidence" value="ECO:0007669"/>
    <property type="project" value="UniProtKB-KW"/>
</dbReference>
<evidence type="ECO:0000256" key="12">
    <source>
        <dbReference type="RuleBase" id="RU003357"/>
    </source>
</evidence>
<dbReference type="OrthoDB" id="9760333at2"/>
<dbReference type="Pfam" id="PF07715">
    <property type="entry name" value="Plug"/>
    <property type="match status" value="1"/>
</dbReference>
<evidence type="ECO:0000313" key="16">
    <source>
        <dbReference type="Proteomes" id="UP000319148"/>
    </source>
</evidence>
<keyword evidence="6" id="KW-0408">Iron</keyword>
<evidence type="ECO:0000256" key="4">
    <source>
        <dbReference type="ARBA" id="ARBA00022496"/>
    </source>
</evidence>
<dbReference type="RefSeq" id="WP_139942325.1">
    <property type="nucleotide sequence ID" value="NZ_JBHSYP010000003.1"/>
</dbReference>
<keyword evidence="16" id="KW-1185">Reference proteome</keyword>
<dbReference type="InterPro" id="IPR012910">
    <property type="entry name" value="Plug_dom"/>
</dbReference>
<feature type="domain" description="TonB-dependent receptor-like beta-barrel" evidence="13">
    <location>
        <begin position="366"/>
        <end position="766"/>
    </location>
</feature>
<dbReference type="Pfam" id="PF00593">
    <property type="entry name" value="TonB_dep_Rec_b-barrel"/>
    <property type="match status" value="1"/>
</dbReference>
<dbReference type="InterPro" id="IPR000531">
    <property type="entry name" value="Beta-barrel_TonB"/>
</dbReference>
<comment type="similarity">
    <text evidence="11 12">Belongs to the TonB-dependent receptor family.</text>
</comment>
<comment type="caution">
    <text evidence="15">The sequence shown here is derived from an EMBL/GenBank/DDBJ whole genome shotgun (WGS) entry which is preliminary data.</text>
</comment>
<feature type="domain" description="TonB-dependent receptor plug" evidence="14">
    <location>
        <begin position="94"/>
        <end position="206"/>
    </location>
</feature>
<accession>A0A501PAA6</accession>
<evidence type="ECO:0000256" key="2">
    <source>
        <dbReference type="ARBA" id="ARBA00022448"/>
    </source>
</evidence>
<keyword evidence="8 12" id="KW-0798">TonB box</keyword>
<sequence>MQTDVLPAVIQRDAFAIFVICFGSGAENDTQRENDIVKRFNSKSELLGTISKIALLTGLSASLGTMAAAAQDAEDEVIRIDEVVVTASRRAQSLEEVPYNISAATGEALKGRNVVDFAKLTRTFAGLQMTDRGVRDNTASARLISRGLNTESAAFSDLPFVTASPVATYVGETPVFANLRMNDIDRVEFLRGPQGTLYGSGSLGGTLRFIHNNPDSSEFYGRVEGSTGFSKDAGDPNYSVSGVLNVPLSENTAVRVSGGHDYYAGYIDGLTKAVLDADDIAEPADPDNPFDSAPLTKSKKDINEAKVTYAHAALRVELGENWTIQVNSHYQKEKGANRDAQSVMPGEPERTNLVLLDEPSERELKLIGLDVEADFGFATMTSSSSYTDVDSSAITDGTGAYGSIGYLFFPRVTVPLELYTSSKTFVQEVRLVSNSDGPLSWLIGGFYMDQDNLDLDEFDYFRGDSLIGFPISNADELFLNLHRESNFEDLAAFGELRYDFSEQWQVTVGARVFNQKFSSEAFFDFPAFGLYPGSPNSFEEDGVLFKVNTSYQWSDAANVYATFSQGFRRGGANSIPTSGPLAEPAELVSYSSDSVDNYEIGVKGVFENNVRYSLALYYIDWKDAQIGTLSPVFGYDVGVNGGDAESKGLEAEISGPIGENFNFSIGYSYTDSSLKDGFDGFVSGQAGARLPGVSKHSLSAALDYVLPLSNAADLVFHVDGSYRSDFVNNVDRTLDIYREFDGFAIFAASVSYQTDTWHVTLAAENLFDEKAISAQNDPGYATPDYVVEWGTRPRTVTLSFASEF</sequence>
<comment type="subcellular location">
    <subcellularLocation>
        <location evidence="1 11">Cell outer membrane</location>
        <topology evidence="1 11">Multi-pass membrane protein</topology>
    </subcellularLocation>
</comment>
<dbReference type="Gene3D" id="2.40.170.20">
    <property type="entry name" value="TonB-dependent receptor, beta-barrel domain"/>
    <property type="match status" value="1"/>
</dbReference>
<keyword evidence="4" id="KW-0410">Iron transport</keyword>
<dbReference type="InterPro" id="IPR039426">
    <property type="entry name" value="TonB-dep_rcpt-like"/>
</dbReference>
<keyword evidence="2 11" id="KW-0813">Transport</keyword>
<dbReference type="PROSITE" id="PS52016">
    <property type="entry name" value="TONB_DEPENDENT_REC_3"/>
    <property type="match status" value="1"/>
</dbReference>